<dbReference type="Gene3D" id="2.60.120.10">
    <property type="entry name" value="Jelly Rolls"/>
    <property type="match status" value="1"/>
</dbReference>
<evidence type="ECO:0000259" key="5">
    <source>
        <dbReference type="Pfam" id="PF02678"/>
    </source>
</evidence>
<feature type="region of interest" description="Disordered" evidence="4">
    <location>
        <begin position="1"/>
        <end position="21"/>
    </location>
</feature>
<name>A0A107F6Q2_9BURK</name>
<feature type="binding site" evidence="2">
    <location>
        <position position="71"/>
    </location>
    <ligand>
        <name>Fe cation</name>
        <dbReference type="ChEBI" id="CHEBI:24875"/>
    </ligand>
</feature>
<dbReference type="SUPFAM" id="SSF51182">
    <property type="entry name" value="RmlC-like cupins"/>
    <property type="match status" value="1"/>
</dbReference>
<evidence type="ECO:0000259" key="6">
    <source>
        <dbReference type="Pfam" id="PF05726"/>
    </source>
</evidence>
<dbReference type="InterPro" id="IPR014710">
    <property type="entry name" value="RmlC-like_jellyroll"/>
</dbReference>
<dbReference type="InterPro" id="IPR012093">
    <property type="entry name" value="Pirin"/>
</dbReference>
<evidence type="ECO:0000256" key="1">
    <source>
        <dbReference type="ARBA" id="ARBA00008416"/>
    </source>
</evidence>
<dbReference type="PANTHER" id="PTHR13903:SF8">
    <property type="entry name" value="PIRIN"/>
    <property type="match status" value="1"/>
</dbReference>
<sequence length="309" mass="33269">MDTRIETPSASSEPGPQAAERYPARAAEVGALPIHRALPNRQRKTVGAWCFLDHAGPVALSGDTGMHVGPHPHIGLQTFTWMIEGSVLHRDSLGYEQVIRPGEVNLMTAGRGIAHTEDTEDTLLPGGRFHAVQLWIALPDAHRDRAPAFENYRNLPVHRDGGFTITVLAGAAFDRVSPAQVYSPLVGLDFASDGPARLAMPLDPAFEYAVFALTGDVAVDGAALEPNVLLYLGTGRDRLELTTEAAARFIVLGGAPFEEDLLIWWNFVARSPAEMAAAADAWNAQRGFGDVQGETAPRMEAPALPPAWK</sequence>
<dbReference type="AlphaFoldDB" id="A0A107F6Q2"/>
<dbReference type="CDD" id="cd02247">
    <property type="entry name" value="cupin_pirin_C"/>
    <property type="match status" value="1"/>
</dbReference>
<keyword evidence="2" id="KW-0479">Metal-binding</keyword>
<evidence type="ECO:0000313" key="7">
    <source>
        <dbReference type="EMBL" id="KWE11780.1"/>
    </source>
</evidence>
<protein>
    <submittedName>
        <fullName evidence="7">Pirin</fullName>
    </submittedName>
</protein>
<dbReference type="Pfam" id="PF05726">
    <property type="entry name" value="Pirin_C"/>
    <property type="match status" value="1"/>
</dbReference>
<dbReference type="Pfam" id="PF02678">
    <property type="entry name" value="Pirin"/>
    <property type="match status" value="1"/>
</dbReference>
<dbReference type="Proteomes" id="UP000062998">
    <property type="component" value="Unassembled WGS sequence"/>
</dbReference>
<feature type="compositionally biased region" description="Polar residues" evidence="4">
    <location>
        <begin position="1"/>
        <end position="14"/>
    </location>
</feature>
<reference evidence="7 8" key="1">
    <citation type="submission" date="2015-11" db="EMBL/GenBank/DDBJ databases">
        <title>Expanding the genomic diversity of Burkholderia species for the development of highly accurate diagnostics.</title>
        <authorList>
            <person name="Sahl J."/>
            <person name="Keim P."/>
            <person name="Wagner D."/>
        </authorList>
    </citation>
    <scope>NUCLEOTIDE SEQUENCE [LARGE SCALE GENOMIC DNA]</scope>
    <source>
        <strain evidence="7 8">MSMB2167WGS</strain>
    </source>
</reference>
<dbReference type="PANTHER" id="PTHR13903">
    <property type="entry name" value="PIRIN-RELATED"/>
    <property type="match status" value="1"/>
</dbReference>
<keyword evidence="2" id="KW-0408">Iron</keyword>
<comment type="similarity">
    <text evidence="1 3">Belongs to the pirin family.</text>
</comment>
<accession>A0A107F6Q2</accession>
<comment type="caution">
    <text evidence="7">The sequence shown here is derived from an EMBL/GenBank/DDBJ whole genome shotgun (WGS) entry which is preliminary data.</text>
</comment>
<dbReference type="InterPro" id="IPR011051">
    <property type="entry name" value="RmlC_Cupin_sf"/>
</dbReference>
<dbReference type="InterPro" id="IPR003829">
    <property type="entry name" value="Pirin_N_dom"/>
</dbReference>
<evidence type="ECO:0000256" key="2">
    <source>
        <dbReference type="PIRSR" id="PIRSR006232-1"/>
    </source>
</evidence>
<feature type="binding site" evidence="2">
    <location>
        <position position="73"/>
    </location>
    <ligand>
        <name>Fe cation</name>
        <dbReference type="ChEBI" id="CHEBI:24875"/>
    </ligand>
</feature>
<dbReference type="OrthoDB" id="321327at2"/>
<feature type="domain" description="Pirin C-terminal" evidence="6">
    <location>
        <begin position="189"/>
        <end position="286"/>
    </location>
</feature>
<evidence type="ECO:0000256" key="3">
    <source>
        <dbReference type="RuleBase" id="RU003457"/>
    </source>
</evidence>
<dbReference type="EMBL" id="LPIX01000013">
    <property type="protein sequence ID" value="KWE11780.1"/>
    <property type="molecule type" value="Genomic_DNA"/>
</dbReference>
<evidence type="ECO:0000256" key="4">
    <source>
        <dbReference type="SAM" id="MobiDB-lite"/>
    </source>
</evidence>
<dbReference type="InterPro" id="IPR008778">
    <property type="entry name" value="Pirin_C_dom"/>
</dbReference>
<dbReference type="PIRSF" id="PIRSF006232">
    <property type="entry name" value="Pirin"/>
    <property type="match status" value="1"/>
</dbReference>
<evidence type="ECO:0000313" key="8">
    <source>
        <dbReference type="Proteomes" id="UP000062998"/>
    </source>
</evidence>
<proteinExistence type="inferred from homology"/>
<gene>
    <name evidence="7" type="ORF">WL73_32165</name>
</gene>
<dbReference type="GO" id="GO:0046872">
    <property type="term" value="F:metal ion binding"/>
    <property type="evidence" value="ECO:0007669"/>
    <property type="project" value="UniProtKB-KW"/>
</dbReference>
<dbReference type="CDD" id="cd02909">
    <property type="entry name" value="cupin_pirin_N"/>
    <property type="match status" value="1"/>
</dbReference>
<feature type="binding site" evidence="2">
    <location>
        <position position="115"/>
    </location>
    <ligand>
        <name>Fe cation</name>
        <dbReference type="ChEBI" id="CHEBI:24875"/>
    </ligand>
</feature>
<dbReference type="RefSeq" id="WP_060322285.1">
    <property type="nucleotide sequence ID" value="NZ_LPIU01000023.1"/>
</dbReference>
<feature type="binding site" evidence="2">
    <location>
        <position position="117"/>
    </location>
    <ligand>
        <name>Fe cation</name>
        <dbReference type="ChEBI" id="CHEBI:24875"/>
    </ligand>
</feature>
<feature type="domain" description="Pirin N-terminal" evidence="5">
    <location>
        <begin position="36"/>
        <end position="136"/>
    </location>
</feature>
<comment type="cofactor">
    <cofactor evidence="2">
        <name>Fe cation</name>
        <dbReference type="ChEBI" id="CHEBI:24875"/>
    </cofactor>
    <text evidence="2">Binds 1 Fe cation per subunit.</text>
</comment>
<organism evidence="7 8">
    <name type="scientific">Burkholderia ubonensis</name>
    <dbReference type="NCBI Taxonomy" id="101571"/>
    <lineage>
        <taxon>Bacteria</taxon>
        <taxon>Pseudomonadati</taxon>
        <taxon>Pseudomonadota</taxon>
        <taxon>Betaproteobacteria</taxon>
        <taxon>Burkholderiales</taxon>
        <taxon>Burkholderiaceae</taxon>
        <taxon>Burkholderia</taxon>
        <taxon>Burkholderia cepacia complex</taxon>
    </lineage>
</organism>